<reference evidence="1 2" key="2">
    <citation type="journal article" date="2015" name="Stand. Genomic Sci.">
        <title>Draft genome sequence of Cellulomonas carbonis T26(T) and comparative analysis of six Cellulomonas genomes.</title>
        <authorList>
            <person name="Zhuang W."/>
            <person name="Zhang S."/>
            <person name="Xia X."/>
            <person name="Wang G."/>
        </authorList>
    </citation>
    <scope>NUCLEOTIDE SEQUENCE [LARGE SCALE GENOMIC DNA]</scope>
    <source>
        <strain evidence="1 2">T26</strain>
    </source>
</reference>
<keyword evidence="2" id="KW-1185">Reference proteome</keyword>
<evidence type="ECO:0000313" key="2">
    <source>
        <dbReference type="Proteomes" id="UP000029839"/>
    </source>
</evidence>
<comment type="caution">
    <text evidence="1">The sequence shown here is derived from an EMBL/GenBank/DDBJ whole genome shotgun (WGS) entry which is preliminary data.</text>
</comment>
<name>A0A0A0BTP0_9CELL</name>
<dbReference type="AlphaFoldDB" id="A0A0A0BTP0"/>
<gene>
    <name evidence="1" type="ORF">N868_11225</name>
</gene>
<dbReference type="EMBL" id="AXCY01000026">
    <property type="protein sequence ID" value="KGM11276.1"/>
    <property type="molecule type" value="Genomic_DNA"/>
</dbReference>
<accession>A0A0A0BTP0</accession>
<reference evidence="1 2" key="1">
    <citation type="submission" date="2013-08" db="EMBL/GenBank/DDBJ databases">
        <title>Genome sequencing of Cellulomonas carbonis T26.</title>
        <authorList>
            <person name="Chen F."/>
            <person name="Li Y."/>
            <person name="Wang G."/>
        </authorList>
    </citation>
    <scope>NUCLEOTIDE SEQUENCE [LARGE SCALE GENOMIC DNA]</scope>
    <source>
        <strain evidence="1 2">T26</strain>
    </source>
</reference>
<evidence type="ECO:0000313" key="1">
    <source>
        <dbReference type="EMBL" id="KGM11276.1"/>
    </source>
</evidence>
<dbReference type="RefSeq" id="WP_043605151.1">
    <property type="nucleotide sequence ID" value="NZ_AXCY01000026.1"/>
</dbReference>
<dbReference type="Proteomes" id="UP000029839">
    <property type="component" value="Unassembled WGS sequence"/>
</dbReference>
<protein>
    <submittedName>
        <fullName evidence="1">Uncharacterized protein</fullName>
    </submittedName>
</protein>
<dbReference type="OrthoDB" id="3776844at2"/>
<sequence length="178" mass="18881">MVDVDGSYALLVTRDQTMLHTRDCPHLGAAARSSLVPASADQLELLAMCSSCRDILDGARRRTFATLDAALEALPVPVENRARMRQIAAGLTIAQVWIPPSGSYIAVAAEGQAASAYFNKGFVDVRREAGGYDRHEMPSYRSGSRSGVRDSSAGVQVALCPSCFMQLPANGACDACDG</sequence>
<proteinExistence type="predicted"/>
<organism evidence="1 2">
    <name type="scientific">Cellulomonas carbonis T26</name>
    <dbReference type="NCBI Taxonomy" id="947969"/>
    <lineage>
        <taxon>Bacteria</taxon>
        <taxon>Bacillati</taxon>
        <taxon>Actinomycetota</taxon>
        <taxon>Actinomycetes</taxon>
        <taxon>Micrococcales</taxon>
        <taxon>Cellulomonadaceae</taxon>
        <taxon>Cellulomonas</taxon>
    </lineage>
</organism>